<dbReference type="SMART" id="SM00248">
    <property type="entry name" value="ANK"/>
    <property type="match status" value="4"/>
</dbReference>
<accession>J3PHJ3</accession>
<keyword evidence="7" id="KW-1185">Reference proteome</keyword>
<dbReference type="EnsemblFungi" id="EJT69354">
    <property type="protein sequence ID" value="EJT69354"/>
    <property type="gene ID" value="GGTG_12973"/>
</dbReference>
<dbReference type="PRINTS" id="PR01415">
    <property type="entry name" value="ANKYRIN"/>
</dbReference>
<gene>
    <name evidence="6" type="primary">20353431</name>
    <name evidence="5" type="ORF">GGTG_12973</name>
</gene>
<evidence type="ECO:0000313" key="6">
    <source>
        <dbReference type="EnsemblFungi" id="EJT69354"/>
    </source>
</evidence>
<dbReference type="eggNOG" id="KOG4177">
    <property type="taxonomic scope" value="Eukaryota"/>
</dbReference>
<organism evidence="5">
    <name type="scientific">Gaeumannomyces tritici (strain R3-111a-1)</name>
    <name type="common">Wheat and barley take-all root rot fungus</name>
    <name type="synonym">Gaeumannomyces graminis var. tritici</name>
    <dbReference type="NCBI Taxonomy" id="644352"/>
    <lineage>
        <taxon>Eukaryota</taxon>
        <taxon>Fungi</taxon>
        <taxon>Dikarya</taxon>
        <taxon>Ascomycota</taxon>
        <taxon>Pezizomycotina</taxon>
        <taxon>Sordariomycetes</taxon>
        <taxon>Sordariomycetidae</taxon>
        <taxon>Magnaporthales</taxon>
        <taxon>Magnaporthaceae</taxon>
        <taxon>Gaeumannomyces</taxon>
    </lineage>
</organism>
<reference evidence="7" key="1">
    <citation type="submission" date="2010-07" db="EMBL/GenBank/DDBJ databases">
        <title>The genome sequence of Gaeumannomyces graminis var. tritici strain R3-111a-1.</title>
        <authorList>
            <consortium name="The Broad Institute Genome Sequencing Platform"/>
            <person name="Ma L.-J."/>
            <person name="Dead R."/>
            <person name="Young S."/>
            <person name="Zeng Q."/>
            <person name="Koehrsen M."/>
            <person name="Alvarado L."/>
            <person name="Berlin A."/>
            <person name="Chapman S.B."/>
            <person name="Chen Z."/>
            <person name="Freedman E."/>
            <person name="Gellesch M."/>
            <person name="Goldberg J."/>
            <person name="Griggs A."/>
            <person name="Gujja S."/>
            <person name="Heilman E.R."/>
            <person name="Heiman D."/>
            <person name="Hepburn T."/>
            <person name="Howarth C."/>
            <person name="Jen D."/>
            <person name="Larson L."/>
            <person name="Mehta T."/>
            <person name="Neiman D."/>
            <person name="Pearson M."/>
            <person name="Roberts A."/>
            <person name="Saif S."/>
            <person name="Shea T."/>
            <person name="Shenoy N."/>
            <person name="Sisk P."/>
            <person name="Stolte C."/>
            <person name="Sykes S."/>
            <person name="Walk T."/>
            <person name="White J."/>
            <person name="Yandava C."/>
            <person name="Haas B."/>
            <person name="Nusbaum C."/>
            <person name="Birren B."/>
        </authorList>
    </citation>
    <scope>NUCLEOTIDE SEQUENCE [LARGE SCALE GENOMIC DNA]</scope>
    <source>
        <strain evidence="7">R3-111a-1</strain>
    </source>
</reference>
<dbReference type="PROSITE" id="PS50088">
    <property type="entry name" value="ANK_REPEAT"/>
    <property type="match status" value="1"/>
</dbReference>
<keyword evidence="1" id="KW-0677">Repeat</keyword>
<dbReference type="Proteomes" id="UP000006039">
    <property type="component" value="Unassembled WGS sequence"/>
</dbReference>
<evidence type="ECO:0000256" key="1">
    <source>
        <dbReference type="ARBA" id="ARBA00022737"/>
    </source>
</evidence>
<dbReference type="STRING" id="644352.J3PHJ3"/>
<feature type="compositionally biased region" description="Basic and acidic residues" evidence="4">
    <location>
        <begin position="262"/>
        <end position="271"/>
    </location>
</feature>
<evidence type="ECO:0000313" key="5">
    <source>
        <dbReference type="EMBL" id="EJT69354.1"/>
    </source>
</evidence>
<dbReference type="SUPFAM" id="SSF48403">
    <property type="entry name" value="Ankyrin repeat"/>
    <property type="match status" value="1"/>
</dbReference>
<dbReference type="RefSeq" id="XP_009229139.1">
    <property type="nucleotide sequence ID" value="XM_009230875.1"/>
</dbReference>
<reference evidence="5" key="2">
    <citation type="submission" date="2010-07" db="EMBL/GenBank/DDBJ databases">
        <authorList>
            <consortium name="The Broad Institute Genome Sequencing Platform"/>
            <consortium name="Broad Institute Genome Sequencing Center for Infectious Disease"/>
            <person name="Ma L.-J."/>
            <person name="Dead R."/>
            <person name="Young S."/>
            <person name="Zeng Q."/>
            <person name="Koehrsen M."/>
            <person name="Alvarado L."/>
            <person name="Berlin A."/>
            <person name="Chapman S.B."/>
            <person name="Chen Z."/>
            <person name="Freedman E."/>
            <person name="Gellesch M."/>
            <person name="Goldberg J."/>
            <person name="Griggs A."/>
            <person name="Gujja S."/>
            <person name="Heilman E.R."/>
            <person name="Heiman D."/>
            <person name="Hepburn T."/>
            <person name="Howarth C."/>
            <person name="Jen D."/>
            <person name="Larson L."/>
            <person name="Mehta T."/>
            <person name="Neiman D."/>
            <person name="Pearson M."/>
            <person name="Roberts A."/>
            <person name="Saif S."/>
            <person name="Shea T."/>
            <person name="Shenoy N."/>
            <person name="Sisk P."/>
            <person name="Stolte C."/>
            <person name="Sykes S."/>
            <person name="Walk T."/>
            <person name="White J."/>
            <person name="Yandava C."/>
            <person name="Haas B."/>
            <person name="Nusbaum C."/>
            <person name="Birren B."/>
        </authorList>
    </citation>
    <scope>NUCLEOTIDE SEQUENCE</scope>
    <source>
        <strain evidence="5">R3-111a-1</strain>
    </source>
</reference>
<dbReference type="EMBL" id="GL385404">
    <property type="protein sequence ID" value="EJT69354.1"/>
    <property type="molecule type" value="Genomic_DNA"/>
</dbReference>
<evidence type="ECO:0000313" key="7">
    <source>
        <dbReference type="Proteomes" id="UP000006039"/>
    </source>
</evidence>
<evidence type="ECO:0000256" key="2">
    <source>
        <dbReference type="ARBA" id="ARBA00023043"/>
    </source>
</evidence>
<dbReference type="GeneID" id="20353431"/>
<dbReference type="HOGENOM" id="CLU_711825_0_0_1"/>
<sequence length="388" mass="43907">MQDDYEREARAQQQYIDRIRRAQGPPFYNEDAFPAHDLYLAAEHGRADALAAALIRDPSIDLNATHVGGTAGFAHETPLHAAARRGRTEVASLLIALGADVDADSASGSGVYSPLHGAVRRDYSTRSPRPINPDMVRLLLDSGADPNRRYFEQTYLCRTEMDDGPACNLVMMRDDMIRPAVLRTNLHVIDLLISYGLDIDMMPIWYEDYPRSFAYRALQYGGLDMLNWAISRGAAVSDTDFDACGDDFAREHPELDETRAITEPDESREITEPNESQEITEPDESRRHQIQDYFIERGFRDSGLRILPYFTYGPGIRSREDFFRLVGLLLANLPEPAFEKMPQVLAEAVRRSDLPLVEFWLDWGVDVNAWRGQLHAPAPGHVVMPRWV</sequence>
<dbReference type="Pfam" id="PF12796">
    <property type="entry name" value="Ank_2"/>
    <property type="match status" value="1"/>
</dbReference>
<evidence type="ECO:0000256" key="3">
    <source>
        <dbReference type="PROSITE-ProRule" id="PRU00023"/>
    </source>
</evidence>
<dbReference type="PANTHER" id="PTHR24189:SF50">
    <property type="entry name" value="ANKYRIN REPEAT AND SOCS BOX PROTEIN 2"/>
    <property type="match status" value="1"/>
</dbReference>
<dbReference type="PANTHER" id="PTHR24189">
    <property type="entry name" value="MYOTROPHIN"/>
    <property type="match status" value="1"/>
</dbReference>
<dbReference type="Gene3D" id="1.25.40.20">
    <property type="entry name" value="Ankyrin repeat-containing domain"/>
    <property type="match status" value="1"/>
</dbReference>
<reference evidence="6" key="5">
    <citation type="submission" date="2018-04" db="UniProtKB">
        <authorList>
            <consortium name="EnsemblFungi"/>
        </authorList>
    </citation>
    <scope>IDENTIFICATION</scope>
    <source>
        <strain evidence="6">R3-111a-1</strain>
    </source>
</reference>
<feature type="region of interest" description="Disordered" evidence="4">
    <location>
        <begin position="262"/>
        <end position="285"/>
    </location>
</feature>
<keyword evidence="2 3" id="KW-0040">ANK repeat</keyword>
<dbReference type="OrthoDB" id="4772757at2759"/>
<dbReference type="PROSITE" id="PS50297">
    <property type="entry name" value="ANK_REP_REGION"/>
    <property type="match status" value="1"/>
</dbReference>
<proteinExistence type="predicted"/>
<reference evidence="5" key="3">
    <citation type="submission" date="2010-09" db="EMBL/GenBank/DDBJ databases">
        <title>Annotation of Gaeumannomyces graminis var. tritici R3-111a-1.</title>
        <authorList>
            <consortium name="The Broad Institute Genome Sequencing Platform"/>
            <person name="Ma L.-J."/>
            <person name="Dead R."/>
            <person name="Young S.K."/>
            <person name="Zeng Q."/>
            <person name="Gargeya S."/>
            <person name="Fitzgerald M."/>
            <person name="Haas B."/>
            <person name="Abouelleil A."/>
            <person name="Alvarado L."/>
            <person name="Arachchi H.M."/>
            <person name="Berlin A."/>
            <person name="Brown A."/>
            <person name="Chapman S.B."/>
            <person name="Chen Z."/>
            <person name="Dunbar C."/>
            <person name="Freedman E."/>
            <person name="Gearin G."/>
            <person name="Gellesch M."/>
            <person name="Goldberg J."/>
            <person name="Griggs A."/>
            <person name="Gujja S."/>
            <person name="Heiman D."/>
            <person name="Howarth C."/>
            <person name="Larson L."/>
            <person name="Lui A."/>
            <person name="MacDonald P.J.P."/>
            <person name="Mehta T."/>
            <person name="Montmayeur A."/>
            <person name="Murphy C."/>
            <person name="Neiman D."/>
            <person name="Pearson M."/>
            <person name="Priest M."/>
            <person name="Roberts A."/>
            <person name="Saif S."/>
            <person name="Shea T."/>
            <person name="Shenoy N."/>
            <person name="Sisk P."/>
            <person name="Stolte C."/>
            <person name="Sykes S."/>
            <person name="Yandava C."/>
            <person name="Wortman J."/>
            <person name="Nusbaum C."/>
            <person name="Birren B."/>
        </authorList>
    </citation>
    <scope>NUCLEOTIDE SEQUENCE</scope>
    <source>
        <strain evidence="5">R3-111a-1</strain>
    </source>
</reference>
<feature type="repeat" description="ANK" evidence="3">
    <location>
        <begin position="74"/>
        <end position="106"/>
    </location>
</feature>
<name>J3PHJ3_GAET3</name>
<protein>
    <submittedName>
        <fullName evidence="5 6">Uncharacterized protein</fullName>
    </submittedName>
</protein>
<dbReference type="AlphaFoldDB" id="J3PHJ3"/>
<reference evidence="6" key="4">
    <citation type="journal article" date="2015" name="G3 (Bethesda)">
        <title>Genome sequences of three phytopathogenic species of the Magnaporthaceae family of fungi.</title>
        <authorList>
            <person name="Okagaki L.H."/>
            <person name="Nunes C.C."/>
            <person name="Sailsbery J."/>
            <person name="Clay B."/>
            <person name="Brown D."/>
            <person name="John T."/>
            <person name="Oh Y."/>
            <person name="Young N."/>
            <person name="Fitzgerald M."/>
            <person name="Haas B.J."/>
            <person name="Zeng Q."/>
            <person name="Young S."/>
            <person name="Adiconis X."/>
            <person name="Fan L."/>
            <person name="Levin J.Z."/>
            <person name="Mitchell T.K."/>
            <person name="Okubara P.A."/>
            <person name="Farman M.L."/>
            <person name="Kohn L.M."/>
            <person name="Birren B."/>
            <person name="Ma L.-J."/>
            <person name="Dean R.A."/>
        </authorList>
    </citation>
    <scope>NUCLEOTIDE SEQUENCE</scope>
    <source>
        <strain evidence="6">R3-111a-1</strain>
    </source>
</reference>
<dbReference type="InterPro" id="IPR050745">
    <property type="entry name" value="Multifunctional_regulatory"/>
</dbReference>
<dbReference type="VEuPathDB" id="FungiDB:GGTG_12973"/>
<evidence type="ECO:0000256" key="4">
    <source>
        <dbReference type="SAM" id="MobiDB-lite"/>
    </source>
</evidence>
<dbReference type="InterPro" id="IPR002110">
    <property type="entry name" value="Ankyrin_rpt"/>
</dbReference>
<dbReference type="InterPro" id="IPR036770">
    <property type="entry name" value="Ankyrin_rpt-contain_sf"/>
</dbReference>